<evidence type="ECO:0000313" key="2">
    <source>
        <dbReference type="EMBL" id="JAR93913.1"/>
    </source>
</evidence>
<sequence>MVPYTPYGSWFVGLCTVLVSSAETEVSQGQKVWVPLQEIITSQTYVYYTEFQCSAKNNYLFLKPNFGEFIQATSSSNFLTKYFYVPLCKYVFCGTRFIYLKKNLL</sequence>
<accession>A0A147BT37</accession>
<feature type="signal peptide" evidence="1">
    <location>
        <begin position="1"/>
        <end position="29"/>
    </location>
</feature>
<reference evidence="2" key="1">
    <citation type="journal article" date="2018" name="PLoS Negl. Trop. Dis.">
        <title>Sialome diversity of ticks revealed by RNAseq of single tick salivary glands.</title>
        <authorList>
            <person name="Perner J."/>
            <person name="Kropackova S."/>
            <person name="Kopacek P."/>
            <person name="Ribeiro J.M."/>
        </authorList>
    </citation>
    <scope>NUCLEOTIDE SEQUENCE</scope>
    <source>
        <strain evidence="2">Siblings of single egg batch collected in Ceske Budejovice</strain>
        <tissue evidence="2">Salivary glands</tissue>
    </source>
</reference>
<dbReference type="AlphaFoldDB" id="A0A147BT37"/>
<keyword evidence="1" id="KW-0732">Signal</keyword>
<feature type="chain" id="PRO_5007542831" evidence="1">
    <location>
        <begin position="30"/>
        <end position="105"/>
    </location>
</feature>
<dbReference type="EMBL" id="GEGO01001491">
    <property type="protein sequence ID" value="JAR93913.1"/>
    <property type="molecule type" value="Transcribed_RNA"/>
</dbReference>
<evidence type="ECO:0000256" key="1">
    <source>
        <dbReference type="SAM" id="SignalP"/>
    </source>
</evidence>
<organism evidence="2">
    <name type="scientific">Ixodes ricinus</name>
    <name type="common">Common tick</name>
    <name type="synonym">Acarus ricinus</name>
    <dbReference type="NCBI Taxonomy" id="34613"/>
    <lineage>
        <taxon>Eukaryota</taxon>
        <taxon>Metazoa</taxon>
        <taxon>Ecdysozoa</taxon>
        <taxon>Arthropoda</taxon>
        <taxon>Chelicerata</taxon>
        <taxon>Arachnida</taxon>
        <taxon>Acari</taxon>
        <taxon>Parasitiformes</taxon>
        <taxon>Ixodida</taxon>
        <taxon>Ixodoidea</taxon>
        <taxon>Ixodidae</taxon>
        <taxon>Ixodinae</taxon>
        <taxon>Ixodes</taxon>
    </lineage>
</organism>
<protein>
    <submittedName>
        <fullName evidence="2">Putative secreted protein</fullName>
    </submittedName>
</protein>
<proteinExistence type="predicted"/>
<name>A0A147BT37_IXORI</name>